<sequence length="223" mass="25008">MTANPSASNPPPYGADTSLYIFLENARGQLLPEHPFYQLVEETRQIFLCSGDTLEYMANSTFVDNPESQSRLARVDEIRGLLRYNCPVIVGSKLAAIGGGLPHGSPNIAEKVTGREHIYLDQDMWASKRGPDDRRLLLRFLLKVILLREFTIASWLRYGTQKSDAVHGNERSSTPFTQPTDVFVSGCGHLFIVYRSAKRRDIWSVLFLNDEGGYLEVPGEKGD</sequence>
<evidence type="ECO:0000313" key="2">
    <source>
        <dbReference type="Proteomes" id="UP000714275"/>
    </source>
</evidence>
<gene>
    <name evidence="1" type="ORF">EV702DRAFT_1282613</name>
</gene>
<comment type="caution">
    <text evidence="1">The sequence shown here is derived from an EMBL/GenBank/DDBJ whole genome shotgun (WGS) entry which is preliminary data.</text>
</comment>
<dbReference type="Proteomes" id="UP000714275">
    <property type="component" value="Unassembled WGS sequence"/>
</dbReference>
<dbReference type="AlphaFoldDB" id="A0A9P6ZI76"/>
<accession>A0A9P6ZI76</accession>
<dbReference type="OrthoDB" id="2633880at2759"/>
<reference evidence="1" key="1">
    <citation type="journal article" date="2020" name="New Phytol.">
        <title>Comparative genomics reveals dynamic genome evolution in host specialist ectomycorrhizal fungi.</title>
        <authorList>
            <person name="Lofgren L.A."/>
            <person name="Nguyen N.H."/>
            <person name="Vilgalys R."/>
            <person name="Ruytinx J."/>
            <person name="Liao H.L."/>
            <person name="Branco S."/>
            <person name="Kuo A."/>
            <person name="LaButti K."/>
            <person name="Lipzen A."/>
            <person name="Andreopoulos W."/>
            <person name="Pangilinan J."/>
            <person name="Riley R."/>
            <person name="Hundley H."/>
            <person name="Na H."/>
            <person name="Barry K."/>
            <person name="Grigoriev I.V."/>
            <person name="Stajich J.E."/>
            <person name="Kennedy P.G."/>
        </authorList>
    </citation>
    <scope>NUCLEOTIDE SEQUENCE</scope>
    <source>
        <strain evidence="1">DOB743</strain>
    </source>
</reference>
<organism evidence="1 2">
    <name type="scientific">Suillus placidus</name>
    <dbReference type="NCBI Taxonomy" id="48579"/>
    <lineage>
        <taxon>Eukaryota</taxon>
        <taxon>Fungi</taxon>
        <taxon>Dikarya</taxon>
        <taxon>Basidiomycota</taxon>
        <taxon>Agaricomycotina</taxon>
        <taxon>Agaricomycetes</taxon>
        <taxon>Agaricomycetidae</taxon>
        <taxon>Boletales</taxon>
        <taxon>Suillineae</taxon>
        <taxon>Suillaceae</taxon>
        <taxon>Suillus</taxon>
    </lineage>
</organism>
<evidence type="ECO:0000313" key="1">
    <source>
        <dbReference type="EMBL" id="KAG1767341.1"/>
    </source>
</evidence>
<proteinExistence type="predicted"/>
<dbReference type="EMBL" id="JABBWD010000087">
    <property type="protein sequence ID" value="KAG1767341.1"/>
    <property type="molecule type" value="Genomic_DNA"/>
</dbReference>
<keyword evidence="2" id="KW-1185">Reference proteome</keyword>
<name>A0A9P6ZI76_9AGAM</name>
<protein>
    <submittedName>
        <fullName evidence="1">Uncharacterized protein</fullName>
    </submittedName>
</protein>